<organism evidence="11 12">
    <name type="scientific">Megaselia scalaris</name>
    <name type="common">Humpbacked fly</name>
    <name type="synonym">Phora scalaris</name>
    <dbReference type="NCBI Taxonomy" id="36166"/>
    <lineage>
        <taxon>Eukaryota</taxon>
        <taxon>Metazoa</taxon>
        <taxon>Ecdysozoa</taxon>
        <taxon>Arthropoda</taxon>
        <taxon>Hexapoda</taxon>
        <taxon>Insecta</taxon>
        <taxon>Pterygota</taxon>
        <taxon>Neoptera</taxon>
        <taxon>Endopterygota</taxon>
        <taxon>Diptera</taxon>
        <taxon>Brachycera</taxon>
        <taxon>Muscomorpha</taxon>
        <taxon>Platypezoidea</taxon>
        <taxon>Phoridae</taxon>
        <taxon>Megaseliini</taxon>
        <taxon>Megaselia</taxon>
    </lineage>
</organism>
<sequence>MTHGNNAKSLPQILAALAAAGGALVAGTVLGWSSQIETELVTNDKYGFDISEEQFSWFSSITNLGAGFMCIPTGYLCGLIGRKFTLLGLAIPLILGWSLVTFANENGMILAGRFFLGMGSGGFCVAAPMYTGEIASKNIRGTLGSFFQLMITLGILVAYILGAYCSLFVYNIICFVLPFIFIITFAFMPESPRYLEAETKAALQRLRGDSYDITAELNELKSEDEKSKNENVNAFAALGKKVGIKSLFIGLGLMFFQQLSGINAVIFYSGSIFKDANTGMSMTICTIIVGIVQVVATFVSTLIVDKAGRKLLLIVSAVSMAICTICLGVYFYMQKQDEESVKDIAWLPLASLILFICMFSIGFGPVPWLMMGELFSHEIKSIASSLCGTTNWMLAFIVTKAYGPLKDGIGGGPVFWIFSGISLIGGVFVFLATPETKGKTLAEVQAHLEGSSANKSNPQKLKRTTIFVKYLKSVYFFYFKLFV</sequence>
<evidence type="ECO:0000256" key="1">
    <source>
        <dbReference type="ARBA" id="ARBA00004651"/>
    </source>
</evidence>
<dbReference type="STRING" id="36166.T1GCU9"/>
<dbReference type="InterPro" id="IPR036259">
    <property type="entry name" value="MFS_trans_sf"/>
</dbReference>
<dbReference type="InterPro" id="IPR003663">
    <property type="entry name" value="Sugar/inositol_transpt"/>
</dbReference>
<evidence type="ECO:0000256" key="2">
    <source>
        <dbReference type="ARBA" id="ARBA00022475"/>
    </source>
</evidence>
<dbReference type="Pfam" id="PF00083">
    <property type="entry name" value="Sugar_tr"/>
    <property type="match status" value="1"/>
</dbReference>
<evidence type="ECO:0000256" key="3">
    <source>
        <dbReference type="ARBA" id="ARBA00022692"/>
    </source>
</evidence>
<evidence type="ECO:0000256" key="8">
    <source>
        <dbReference type="RuleBase" id="RU003346"/>
    </source>
</evidence>
<dbReference type="PROSITE" id="PS00217">
    <property type="entry name" value="SUGAR_TRANSPORT_2"/>
    <property type="match status" value="1"/>
</dbReference>
<keyword evidence="4 9" id="KW-1133">Transmembrane helix</keyword>
<comment type="similarity">
    <text evidence="7">Belongs to the major facilitator superfamily. Sugar transporter (TC 2.A.1.1) family. Trehalose transporter subfamily.</text>
</comment>
<dbReference type="PROSITE" id="PS50850">
    <property type="entry name" value="MFS"/>
    <property type="match status" value="1"/>
</dbReference>
<dbReference type="AlphaFoldDB" id="T1GCU9"/>
<dbReference type="InterPro" id="IPR044775">
    <property type="entry name" value="MFS_ERD6/Tret1-like"/>
</dbReference>
<dbReference type="EnsemblMetazoa" id="MESCA001122-RA">
    <property type="protein sequence ID" value="MESCA001122-PA"/>
    <property type="gene ID" value="MESCA001122"/>
</dbReference>
<dbReference type="CDD" id="cd17358">
    <property type="entry name" value="MFS_GLUT6_8_Class3_like"/>
    <property type="match status" value="1"/>
</dbReference>
<name>T1GCU9_MEGSC</name>
<dbReference type="InterPro" id="IPR020846">
    <property type="entry name" value="MFS_dom"/>
</dbReference>
<feature type="transmembrane region" description="Helical" evidence="9">
    <location>
        <begin position="167"/>
        <end position="188"/>
    </location>
</feature>
<evidence type="ECO:0000256" key="5">
    <source>
        <dbReference type="ARBA" id="ARBA00023136"/>
    </source>
</evidence>
<keyword evidence="2" id="KW-1003">Cell membrane</keyword>
<feature type="transmembrane region" description="Helical" evidence="9">
    <location>
        <begin position="311"/>
        <end position="333"/>
    </location>
</feature>
<comment type="subcellular location">
    <subcellularLocation>
        <location evidence="1">Cell membrane</location>
        <topology evidence="1">Multi-pass membrane protein</topology>
    </subcellularLocation>
</comment>
<feature type="transmembrane region" description="Helical" evidence="9">
    <location>
        <begin position="55"/>
        <end position="77"/>
    </location>
</feature>
<dbReference type="PRINTS" id="PR00171">
    <property type="entry name" value="SUGRTRNSPORT"/>
</dbReference>
<evidence type="ECO:0000313" key="12">
    <source>
        <dbReference type="Proteomes" id="UP000015102"/>
    </source>
</evidence>
<dbReference type="NCBIfam" id="TIGR00879">
    <property type="entry name" value="SP"/>
    <property type="match status" value="1"/>
</dbReference>
<dbReference type="EMBL" id="CAQQ02064192">
    <property type="status" value="NOT_ANNOTATED_CDS"/>
    <property type="molecule type" value="Genomic_DNA"/>
</dbReference>
<dbReference type="OMA" id="MAIIVSC"/>
<dbReference type="GO" id="GO:0051119">
    <property type="term" value="F:sugar transmembrane transporter activity"/>
    <property type="evidence" value="ECO:0007669"/>
    <property type="project" value="InterPro"/>
</dbReference>
<dbReference type="InterPro" id="IPR050549">
    <property type="entry name" value="MFS_Trehalose_Transporter"/>
</dbReference>
<protein>
    <recommendedName>
        <fullName evidence="10">Major facilitator superfamily (MFS) profile domain-containing protein</fullName>
    </recommendedName>
</protein>
<evidence type="ECO:0000256" key="4">
    <source>
        <dbReference type="ARBA" id="ARBA00022989"/>
    </source>
</evidence>
<dbReference type="GO" id="GO:0005886">
    <property type="term" value="C:plasma membrane"/>
    <property type="evidence" value="ECO:0007669"/>
    <property type="project" value="UniProtKB-SubCell"/>
</dbReference>
<keyword evidence="8" id="KW-0813">Transport</keyword>
<feature type="transmembrane region" description="Helical" evidence="9">
    <location>
        <begin position="109"/>
        <end position="130"/>
    </location>
</feature>
<dbReference type="Gene3D" id="1.20.1250.20">
    <property type="entry name" value="MFS general substrate transporter like domains"/>
    <property type="match status" value="1"/>
</dbReference>
<dbReference type="Proteomes" id="UP000015102">
    <property type="component" value="Unassembled WGS sequence"/>
</dbReference>
<dbReference type="HOGENOM" id="CLU_001265_30_5_1"/>
<dbReference type="InterPro" id="IPR005828">
    <property type="entry name" value="MFS_sugar_transport-like"/>
</dbReference>
<feature type="domain" description="Major facilitator superfamily (MFS) profile" evidence="10">
    <location>
        <begin position="15"/>
        <end position="437"/>
    </location>
</feature>
<evidence type="ECO:0000256" key="9">
    <source>
        <dbReference type="SAM" id="Phobius"/>
    </source>
</evidence>
<feature type="transmembrane region" description="Helical" evidence="9">
    <location>
        <begin position="382"/>
        <end position="402"/>
    </location>
</feature>
<keyword evidence="12" id="KW-1185">Reference proteome</keyword>
<evidence type="ECO:0000259" key="10">
    <source>
        <dbReference type="PROSITE" id="PS50850"/>
    </source>
</evidence>
<dbReference type="PANTHER" id="PTHR48021:SF1">
    <property type="entry name" value="GH07001P-RELATED"/>
    <property type="match status" value="1"/>
</dbReference>
<dbReference type="FunFam" id="1.20.1250.20:FF:000055">
    <property type="entry name" value="Facilitated trehalose transporter Tret1-2 homolog"/>
    <property type="match status" value="1"/>
</dbReference>
<feature type="transmembrane region" description="Helical" evidence="9">
    <location>
        <begin position="84"/>
        <end position="103"/>
    </location>
</feature>
<evidence type="ECO:0000313" key="11">
    <source>
        <dbReference type="EnsemblMetazoa" id="MESCA001122-PA"/>
    </source>
</evidence>
<feature type="transmembrane region" description="Helical" evidence="9">
    <location>
        <begin position="280"/>
        <end position="304"/>
    </location>
</feature>
<reference evidence="12" key="1">
    <citation type="submission" date="2013-02" db="EMBL/GenBank/DDBJ databases">
        <authorList>
            <person name="Hughes D."/>
        </authorList>
    </citation>
    <scope>NUCLEOTIDE SEQUENCE</scope>
    <source>
        <strain>Durham</strain>
        <strain evidence="12">NC isolate 2 -- Noor lab</strain>
    </source>
</reference>
<feature type="transmembrane region" description="Helical" evidence="9">
    <location>
        <begin position="414"/>
        <end position="432"/>
    </location>
</feature>
<feature type="transmembrane region" description="Helical" evidence="9">
    <location>
        <begin position="247"/>
        <end position="268"/>
    </location>
</feature>
<keyword evidence="3 9" id="KW-0812">Transmembrane</keyword>
<dbReference type="SUPFAM" id="SSF103473">
    <property type="entry name" value="MFS general substrate transporter"/>
    <property type="match status" value="1"/>
</dbReference>
<dbReference type="PANTHER" id="PTHR48021">
    <property type="match status" value="1"/>
</dbReference>
<evidence type="ECO:0000256" key="7">
    <source>
        <dbReference type="ARBA" id="ARBA00024348"/>
    </source>
</evidence>
<reference evidence="11" key="2">
    <citation type="submission" date="2015-06" db="UniProtKB">
        <authorList>
            <consortium name="EnsemblMetazoa"/>
        </authorList>
    </citation>
    <scope>IDENTIFICATION</scope>
</reference>
<keyword evidence="6" id="KW-0325">Glycoprotein</keyword>
<accession>T1GCU9</accession>
<feature type="transmembrane region" description="Helical" evidence="9">
    <location>
        <begin position="142"/>
        <end position="161"/>
    </location>
</feature>
<dbReference type="InterPro" id="IPR005829">
    <property type="entry name" value="Sugar_transporter_CS"/>
</dbReference>
<feature type="transmembrane region" description="Helical" evidence="9">
    <location>
        <begin position="345"/>
        <end position="370"/>
    </location>
</feature>
<evidence type="ECO:0000256" key="6">
    <source>
        <dbReference type="ARBA" id="ARBA00023180"/>
    </source>
</evidence>
<keyword evidence="5 9" id="KW-0472">Membrane</keyword>
<proteinExistence type="inferred from homology"/>